<dbReference type="PROSITE" id="PS50994">
    <property type="entry name" value="INTEGRASE"/>
    <property type="match status" value="1"/>
</dbReference>
<dbReference type="Pfam" id="PF00665">
    <property type="entry name" value="rve"/>
    <property type="match status" value="1"/>
</dbReference>
<feature type="compositionally biased region" description="Basic and acidic residues" evidence="1">
    <location>
        <begin position="458"/>
        <end position="467"/>
    </location>
</feature>
<keyword evidence="4" id="KW-1185">Reference proteome</keyword>
<dbReference type="EMBL" id="BMAU01021357">
    <property type="protein sequence ID" value="GFY21204.1"/>
    <property type="molecule type" value="Genomic_DNA"/>
</dbReference>
<evidence type="ECO:0000259" key="2">
    <source>
        <dbReference type="PROSITE" id="PS50994"/>
    </source>
</evidence>
<accession>A0A8X6VSP8</accession>
<feature type="compositionally biased region" description="Basic and acidic residues" evidence="1">
    <location>
        <begin position="504"/>
        <end position="517"/>
    </location>
</feature>
<dbReference type="FunFam" id="3.30.420.10:FF:000032">
    <property type="entry name" value="Retrovirus-related Pol polyprotein from transposon 297-like Protein"/>
    <property type="match status" value="1"/>
</dbReference>
<proteinExistence type="predicted"/>
<dbReference type="AlphaFoldDB" id="A0A8X6VSP8"/>
<reference evidence="3" key="1">
    <citation type="submission" date="2020-08" db="EMBL/GenBank/DDBJ databases">
        <title>Multicomponent nature underlies the extraordinary mechanical properties of spider dragline silk.</title>
        <authorList>
            <person name="Kono N."/>
            <person name="Nakamura H."/>
            <person name="Mori M."/>
            <person name="Yoshida Y."/>
            <person name="Ohtoshi R."/>
            <person name="Malay A.D."/>
            <person name="Moran D.A.P."/>
            <person name="Tomita M."/>
            <person name="Numata K."/>
            <person name="Arakawa K."/>
        </authorList>
    </citation>
    <scope>NUCLEOTIDE SEQUENCE</scope>
</reference>
<feature type="domain" description="Integrase catalytic" evidence="2">
    <location>
        <begin position="22"/>
        <end position="181"/>
    </location>
</feature>
<feature type="compositionally biased region" description="Polar residues" evidence="1">
    <location>
        <begin position="424"/>
        <end position="433"/>
    </location>
</feature>
<dbReference type="InterPro" id="IPR036397">
    <property type="entry name" value="RNaseH_sf"/>
</dbReference>
<dbReference type="InterPro" id="IPR012337">
    <property type="entry name" value="RNaseH-like_sf"/>
</dbReference>
<gene>
    <name evidence="3" type="primary">Tf2-9</name>
    <name evidence="3" type="ORF">TNCV_3992481</name>
</gene>
<dbReference type="PANTHER" id="PTHR37984:SF5">
    <property type="entry name" value="PROTEIN NYNRIN-LIKE"/>
    <property type="match status" value="1"/>
</dbReference>
<dbReference type="SUPFAM" id="SSF53098">
    <property type="entry name" value="Ribonuclease H-like"/>
    <property type="match status" value="1"/>
</dbReference>
<feature type="region of interest" description="Disordered" evidence="1">
    <location>
        <begin position="305"/>
        <end position="523"/>
    </location>
</feature>
<dbReference type="Gene3D" id="3.30.420.10">
    <property type="entry name" value="Ribonuclease H-like superfamily/Ribonuclease H"/>
    <property type="match status" value="1"/>
</dbReference>
<comment type="caution">
    <text evidence="3">The sequence shown here is derived from an EMBL/GenBank/DDBJ whole genome shotgun (WGS) entry which is preliminary data.</text>
</comment>
<protein>
    <submittedName>
        <fullName evidence="3">Transposon Tf2-9 polyprotein</fullName>
    </submittedName>
</protein>
<dbReference type="GO" id="GO:0003676">
    <property type="term" value="F:nucleic acid binding"/>
    <property type="evidence" value="ECO:0007669"/>
    <property type="project" value="InterPro"/>
</dbReference>
<evidence type="ECO:0000256" key="1">
    <source>
        <dbReference type="SAM" id="MobiDB-lite"/>
    </source>
</evidence>
<dbReference type="PANTHER" id="PTHR37984">
    <property type="entry name" value="PROTEIN CBG26694"/>
    <property type="match status" value="1"/>
</dbReference>
<dbReference type="InterPro" id="IPR001584">
    <property type="entry name" value="Integrase_cat-core"/>
</dbReference>
<evidence type="ECO:0000313" key="3">
    <source>
        <dbReference type="EMBL" id="GFY21204.1"/>
    </source>
</evidence>
<organism evidence="3 4">
    <name type="scientific">Trichonephila clavipes</name>
    <name type="common">Golden silk orbweaver</name>
    <name type="synonym">Nephila clavipes</name>
    <dbReference type="NCBI Taxonomy" id="2585209"/>
    <lineage>
        <taxon>Eukaryota</taxon>
        <taxon>Metazoa</taxon>
        <taxon>Ecdysozoa</taxon>
        <taxon>Arthropoda</taxon>
        <taxon>Chelicerata</taxon>
        <taxon>Arachnida</taxon>
        <taxon>Araneae</taxon>
        <taxon>Araneomorphae</taxon>
        <taxon>Entelegynae</taxon>
        <taxon>Araneoidea</taxon>
        <taxon>Nephilidae</taxon>
        <taxon>Trichonephila</taxon>
    </lineage>
</organism>
<name>A0A8X6VSP8_TRICX</name>
<evidence type="ECO:0000313" key="4">
    <source>
        <dbReference type="Proteomes" id="UP000887159"/>
    </source>
</evidence>
<dbReference type="Proteomes" id="UP000887159">
    <property type="component" value="Unassembled WGS sequence"/>
</dbReference>
<dbReference type="InterPro" id="IPR050951">
    <property type="entry name" value="Retrovirus_Pol_polyprotein"/>
</dbReference>
<dbReference type="GO" id="GO:0015074">
    <property type="term" value="P:DNA integration"/>
    <property type="evidence" value="ECO:0007669"/>
    <property type="project" value="InterPro"/>
</dbReference>
<sequence>MPYLQINKYKNALPAGRLKPIVSNYPNEIVTLDLLGPYPVSRVKRNRYVLIITDHFSKWAEIIPLKKSSARVIADNFFDNYISHFGAPIKLINDNGPQFISDIFENLSERLGIRHVKTVVYRPQANRTDCVNRDLVQMIANYVNKQHDTWDQFLREFACAIRTAVNETTGKTPAELFLGRKLITPFQKLVMISDGTEFAVGDIERLFEEARRNTETKHENWKKYYNRRRRDVQLKVNDWLLVATHPLSSATRKVVAKFKPKFEGPYRVLDVKNSNVVIWKAGKRLTINLDQVRIYRYRKCDETDIGTGNSDNGSLRDESSGFDKVQRRSNDSRDGKKKGSEVKRELEGKGLSFRNNQGEKHTNKTNKRRPLIRSIPSSWSEKGRMIKKSKNQKLGYKRANESRSGGPERNVRKGSEHRAKKRNLSSNDYNSVLPNIKKKNRREETVAPNTSGYNLRPRIGEESRTTIERTTQQRGPVRSRKGRERNDSPYIEERTRSSNKNARRGGDQQRQDQERRGTCSKKSLSLEVLVGNANYKS</sequence>
<feature type="compositionally biased region" description="Basic and acidic residues" evidence="1">
    <location>
        <begin position="484"/>
        <end position="496"/>
    </location>
</feature>
<feature type="compositionally biased region" description="Basic and acidic residues" evidence="1">
    <location>
        <begin position="314"/>
        <end position="348"/>
    </location>
</feature>